<accession>A0A4Q1C4V0</accession>
<proteinExistence type="predicted"/>
<reference evidence="1 2" key="1">
    <citation type="submission" date="2019-01" db="EMBL/GenBank/DDBJ databases">
        <title>Lacunisphaera sp. strain TWA-58.</title>
        <authorList>
            <person name="Chen W.-M."/>
        </authorList>
    </citation>
    <scope>NUCLEOTIDE SEQUENCE [LARGE SCALE GENOMIC DNA]</scope>
    <source>
        <strain evidence="1 2">TWA-58</strain>
    </source>
</reference>
<sequence>MNALLAKLAVSKNSATPAARIKAEKPVKSTPRQRGAKYLVLARESLAEDGNLAEPIELIDQASEALEAAS</sequence>
<organism evidence="1 2">
    <name type="scientific">Oleiharenicola lentus</name>
    <dbReference type="NCBI Taxonomy" id="2508720"/>
    <lineage>
        <taxon>Bacteria</taxon>
        <taxon>Pseudomonadati</taxon>
        <taxon>Verrucomicrobiota</taxon>
        <taxon>Opitutia</taxon>
        <taxon>Opitutales</taxon>
        <taxon>Opitutaceae</taxon>
        <taxon>Oleiharenicola</taxon>
    </lineage>
</organism>
<comment type="caution">
    <text evidence="1">The sequence shown here is derived from an EMBL/GenBank/DDBJ whole genome shotgun (WGS) entry which is preliminary data.</text>
</comment>
<protein>
    <submittedName>
        <fullName evidence="1">Uncharacterized protein</fullName>
    </submittedName>
</protein>
<dbReference type="AlphaFoldDB" id="A0A4Q1C4V0"/>
<evidence type="ECO:0000313" key="1">
    <source>
        <dbReference type="EMBL" id="RXK53464.1"/>
    </source>
</evidence>
<dbReference type="Proteomes" id="UP000290218">
    <property type="component" value="Unassembled WGS sequence"/>
</dbReference>
<gene>
    <name evidence="1" type="ORF">ESB00_17380</name>
</gene>
<dbReference type="EMBL" id="SDHX01000002">
    <property type="protein sequence ID" value="RXK53464.1"/>
    <property type="molecule type" value="Genomic_DNA"/>
</dbReference>
<name>A0A4Q1C4V0_9BACT</name>
<keyword evidence="2" id="KW-1185">Reference proteome</keyword>
<evidence type="ECO:0000313" key="2">
    <source>
        <dbReference type="Proteomes" id="UP000290218"/>
    </source>
</evidence>